<dbReference type="RefSeq" id="WP_169530512.1">
    <property type="nucleotide sequence ID" value="NZ_JABBGH010000001.1"/>
</dbReference>
<dbReference type="Pfam" id="PF08447">
    <property type="entry name" value="PAS_3"/>
    <property type="match status" value="1"/>
</dbReference>
<evidence type="ECO:0000256" key="1">
    <source>
        <dbReference type="ARBA" id="ARBA00000085"/>
    </source>
</evidence>
<dbReference type="PANTHER" id="PTHR24421">
    <property type="entry name" value="NITRATE/NITRITE SENSOR PROTEIN NARX-RELATED"/>
    <property type="match status" value="1"/>
</dbReference>
<gene>
    <name evidence="9" type="ORF">HHL22_08610</name>
</gene>
<evidence type="ECO:0000256" key="3">
    <source>
        <dbReference type="ARBA" id="ARBA00022679"/>
    </source>
</evidence>
<keyword evidence="4" id="KW-0418">Kinase</keyword>
<dbReference type="NCBIfam" id="TIGR00229">
    <property type="entry name" value="sensory_box"/>
    <property type="match status" value="2"/>
</dbReference>
<dbReference type="Gene3D" id="3.30.450.20">
    <property type="entry name" value="PAS domain"/>
    <property type="match status" value="4"/>
</dbReference>
<dbReference type="SUPFAM" id="SSF55874">
    <property type="entry name" value="ATPase domain of HSP90 chaperone/DNA topoisomerase II/histidine kinase"/>
    <property type="match status" value="1"/>
</dbReference>
<dbReference type="SUPFAM" id="SSF55785">
    <property type="entry name" value="PYP-like sensor domain (PAS domain)"/>
    <property type="match status" value="4"/>
</dbReference>
<keyword evidence="3" id="KW-0808">Transferase</keyword>
<accession>A0A7Y0FLY1</accession>
<dbReference type="CDD" id="cd00130">
    <property type="entry name" value="PAS"/>
    <property type="match status" value="2"/>
</dbReference>
<dbReference type="InterPro" id="IPR036890">
    <property type="entry name" value="HATPase_C_sf"/>
</dbReference>
<dbReference type="AlphaFoldDB" id="A0A7Y0FLY1"/>
<reference evidence="9 10" key="1">
    <citation type="submission" date="2020-04" db="EMBL/GenBank/DDBJ databases">
        <title>Hymenobacter polaris sp. nov., isolated from Arctic soil.</title>
        <authorList>
            <person name="Dahal R.H."/>
        </authorList>
    </citation>
    <scope>NUCLEOTIDE SEQUENCE [LARGE SCALE GENOMIC DNA]</scope>
    <source>
        <strain evidence="9 10">RP-2-7</strain>
    </source>
</reference>
<evidence type="ECO:0000256" key="5">
    <source>
        <dbReference type="ARBA" id="ARBA00023012"/>
    </source>
</evidence>
<dbReference type="Gene3D" id="1.20.5.1930">
    <property type="match status" value="1"/>
</dbReference>
<dbReference type="GO" id="GO:0000160">
    <property type="term" value="P:phosphorelay signal transduction system"/>
    <property type="evidence" value="ECO:0007669"/>
    <property type="project" value="UniProtKB-KW"/>
</dbReference>
<dbReference type="EMBL" id="JABBGH010000001">
    <property type="protein sequence ID" value="NML65263.1"/>
    <property type="molecule type" value="Genomic_DNA"/>
</dbReference>
<dbReference type="SMART" id="SM00091">
    <property type="entry name" value="PAS"/>
    <property type="match status" value="4"/>
</dbReference>
<dbReference type="InterPro" id="IPR035965">
    <property type="entry name" value="PAS-like_dom_sf"/>
</dbReference>
<dbReference type="InterPro" id="IPR013655">
    <property type="entry name" value="PAS_fold_3"/>
</dbReference>
<evidence type="ECO:0000259" key="6">
    <source>
        <dbReference type="PROSITE" id="PS50109"/>
    </source>
</evidence>
<dbReference type="CDD" id="cd16917">
    <property type="entry name" value="HATPase_UhpB-NarQ-NarX-like"/>
    <property type="match status" value="1"/>
</dbReference>
<evidence type="ECO:0000313" key="10">
    <source>
        <dbReference type="Proteomes" id="UP000559626"/>
    </source>
</evidence>
<dbReference type="InterPro" id="IPR004358">
    <property type="entry name" value="Sig_transdc_His_kin-like_C"/>
</dbReference>
<organism evidence="9 10">
    <name type="scientific">Hymenobacter polaris</name>
    <dbReference type="NCBI Taxonomy" id="2682546"/>
    <lineage>
        <taxon>Bacteria</taxon>
        <taxon>Pseudomonadati</taxon>
        <taxon>Bacteroidota</taxon>
        <taxon>Cytophagia</taxon>
        <taxon>Cytophagales</taxon>
        <taxon>Hymenobacteraceae</taxon>
        <taxon>Hymenobacter</taxon>
    </lineage>
</organism>
<evidence type="ECO:0000313" key="9">
    <source>
        <dbReference type="EMBL" id="NML65263.1"/>
    </source>
</evidence>
<dbReference type="InterPro" id="IPR000014">
    <property type="entry name" value="PAS"/>
</dbReference>
<dbReference type="InterPro" id="IPR050482">
    <property type="entry name" value="Sensor_HK_TwoCompSys"/>
</dbReference>
<keyword evidence="10" id="KW-1185">Reference proteome</keyword>
<dbReference type="InterPro" id="IPR013656">
    <property type="entry name" value="PAS_4"/>
</dbReference>
<dbReference type="Gene3D" id="2.10.70.100">
    <property type="match status" value="1"/>
</dbReference>
<sequence length="773" mass="85401">MPQADPHLALQALRRRAEQQRPQGSGLPPTTLPDAHRLVEELQIHQVELEMQYEELLLAQTSAEQSRAQYADLYDSAPVGYCTLDLGGHLRQLNQRTSQLLGPPHSQLLGRRLALFVVPNQRNQFADFLSQLWAAPGQRRSCELTLRHHEGELLHAQLEGVATLGNAEVEQAPGYHLALLDVSERRRAAEALAASEERFRATFQQSRDAMLLLNEHRVMAANAAALHLLDLAALPQLQGHQLSEFWPETQPGGARTLDALSHSIAQAQARGWSRLELLRQRATGEAVWDELSFNPVLIGGQHLLHAAWRNITTRKHSEQQLRDSEARLKLALAAASTGVWSWNLAAGTLEQDARAQQIFGLADGVPFALLQALVHPADAARVAQALRQAQDQRTSFDLEHRLLHPSGEVRYVATTGRFSFDEATGQAQCLNGLVRDVTDRYLAEEELDYKNRLLHTLLRNVPVVLARLGADGRFRELVGPPLRRLGLADNELVGREAQAEFPAEADRIQQVLAGHPVNYTAVLNRAGEAVQLQVAGFFDAERQEAVLFGTDITEASRLREEATHQELRRQQELHAIILSTQEEERRRIAESLHNGVGQLLYATRLHLDALPPSEAVRASQDLLNEAIRATRSISFELTPPVLEGFGLPAALRELTRRIPASHLAVDLHLQNLDEPLPAPLATAVYRIVQELLNNVMKHAQAQEVFVSVAREANQLHLSVEDDGRGLDPQAQAASAGIGLAGIRTRVGLLGGALEVKSRPGRGTGFFLQLPLRG</sequence>
<dbReference type="Proteomes" id="UP000559626">
    <property type="component" value="Unassembled WGS sequence"/>
</dbReference>
<evidence type="ECO:0000259" key="7">
    <source>
        <dbReference type="PROSITE" id="PS50112"/>
    </source>
</evidence>
<comment type="catalytic activity">
    <reaction evidence="1">
        <text>ATP + protein L-histidine = ADP + protein N-phospho-L-histidine.</text>
        <dbReference type="EC" id="2.7.13.3"/>
    </reaction>
</comment>
<name>A0A7Y0FLY1_9BACT</name>
<feature type="domain" description="Histidine kinase" evidence="6">
    <location>
        <begin position="587"/>
        <end position="773"/>
    </location>
</feature>
<dbReference type="Gene3D" id="3.30.565.10">
    <property type="entry name" value="Histidine kinase-like ATPase, C-terminal domain"/>
    <property type="match status" value="1"/>
</dbReference>
<dbReference type="InterPro" id="IPR000700">
    <property type="entry name" value="PAS-assoc_C"/>
</dbReference>
<dbReference type="PRINTS" id="PR00344">
    <property type="entry name" value="BCTRLSENSOR"/>
</dbReference>
<comment type="caution">
    <text evidence="9">The sequence shown here is derived from an EMBL/GenBank/DDBJ whole genome shotgun (WGS) entry which is preliminary data.</text>
</comment>
<dbReference type="PROSITE" id="PS50109">
    <property type="entry name" value="HIS_KIN"/>
    <property type="match status" value="1"/>
</dbReference>
<dbReference type="SMART" id="SM00086">
    <property type="entry name" value="PAC"/>
    <property type="match status" value="2"/>
</dbReference>
<dbReference type="GO" id="GO:0004673">
    <property type="term" value="F:protein histidine kinase activity"/>
    <property type="evidence" value="ECO:0007669"/>
    <property type="project" value="UniProtKB-EC"/>
</dbReference>
<feature type="domain" description="PAC" evidence="8">
    <location>
        <begin position="396"/>
        <end position="449"/>
    </location>
</feature>
<dbReference type="EC" id="2.7.13.3" evidence="2"/>
<protein>
    <recommendedName>
        <fullName evidence="2">histidine kinase</fullName>
        <ecNumber evidence="2">2.7.13.3</ecNumber>
    </recommendedName>
</protein>
<dbReference type="SMART" id="SM00387">
    <property type="entry name" value="HATPase_c"/>
    <property type="match status" value="1"/>
</dbReference>
<evidence type="ECO:0000259" key="8">
    <source>
        <dbReference type="PROSITE" id="PS50113"/>
    </source>
</evidence>
<proteinExistence type="predicted"/>
<evidence type="ECO:0000256" key="2">
    <source>
        <dbReference type="ARBA" id="ARBA00012438"/>
    </source>
</evidence>
<dbReference type="InterPro" id="IPR003594">
    <property type="entry name" value="HATPase_dom"/>
</dbReference>
<dbReference type="Pfam" id="PF13188">
    <property type="entry name" value="PAS_8"/>
    <property type="match status" value="1"/>
</dbReference>
<dbReference type="PANTHER" id="PTHR24421:SF10">
    <property type="entry name" value="NITRATE_NITRITE SENSOR PROTEIN NARQ"/>
    <property type="match status" value="1"/>
</dbReference>
<dbReference type="InterPro" id="IPR001610">
    <property type="entry name" value="PAC"/>
</dbReference>
<dbReference type="Pfam" id="PF08448">
    <property type="entry name" value="PAS_4"/>
    <property type="match status" value="1"/>
</dbReference>
<dbReference type="InterPro" id="IPR005467">
    <property type="entry name" value="His_kinase_dom"/>
</dbReference>
<dbReference type="Pfam" id="PF02518">
    <property type="entry name" value="HATPase_c"/>
    <property type="match status" value="1"/>
</dbReference>
<evidence type="ECO:0000256" key="4">
    <source>
        <dbReference type="ARBA" id="ARBA00022777"/>
    </source>
</evidence>
<keyword evidence="5" id="KW-0902">Two-component regulatory system</keyword>
<dbReference type="PROSITE" id="PS50113">
    <property type="entry name" value="PAC"/>
    <property type="match status" value="1"/>
</dbReference>
<dbReference type="PROSITE" id="PS50112">
    <property type="entry name" value="PAS"/>
    <property type="match status" value="1"/>
</dbReference>
<feature type="domain" description="PAS" evidence="7">
    <location>
        <begin position="66"/>
        <end position="136"/>
    </location>
</feature>